<dbReference type="RefSeq" id="WP_023355767.1">
    <property type="nucleotide sequence ID" value="NZ_KI535370.1"/>
</dbReference>
<gene>
    <name evidence="1" type="ORF">GCWU0000282_002924</name>
</gene>
<proteinExistence type="predicted"/>
<dbReference type="Proteomes" id="UP000018227">
    <property type="component" value="Unassembled WGS sequence"/>
</dbReference>
<dbReference type="STRING" id="592026.GCWU0000282_002924"/>
<dbReference type="HOGENOM" id="CLU_1988622_0_0_9"/>
<dbReference type="AlphaFoldDB" id="V2Z4G1"/>
<protein>
    <submittedName>
        <fullName evidence="1">Uncharacterized protein</fullName>
    </submittedName>
</protein>
<name>V2Z4G1_9FIRM</name>
<sequence>MRSIQKCKFTDNPNYILKNIRETLGIESSVVYEGICSEAAYERYETGENELNLIRLFQLTDFKTAVKKDIRTVGGYNGRTKKYTKGVLLIQYMSQGITFYEVKTWNNSTMYGPKGWTGTWTIKYN</sequence>
<keyword evidence="2" id="KW-1185">Reference proteome</keyword>
<evidence type="ECO:0000313" key="1">
    <source>
        <dbReference type="EMBL" id="ESL01805.1"/>
    </source>
</evidence>
<accession>V2Z4G1</accession>
<organism evidence="1 2">
    <name type="scientific">Catonella morbi ATCC 51271</name>
    <dbReference type="NCBI Taxonomy" id="592026"/>
    <lineage>
        <taxon>Bacteria</taxon>
        <taxon>Bacillati</taxon>
        <taxon>Bacillota</taxon>
        <taxon>Clostridia</taxon>
        <taxon>Lachnospirales</taxon>
        <taxon>Lachnospiraceae</taxon>
        <taxon>Catonella</taxon>
    </lineage>
</organism>
<comment type="caution">
    <text evidence="1">The sequence shown here is derived from an EMBL/GenBank/DDBJ whole genome shotgun (WGS) entry which is preliminary data.</text>
</comment>
<dbReference type="EMBL" id="ACIL03000019">
    <property type="protein sequence ID" value="ESL01805.1"/>
    <property type="molecule type" value="Genomic_DNA"/>
</dbReference>
<evidence type="ECO:0000313" key="2">
    <source>
        <dbReference type="Proteomes" id="UP000018227"/>
    </source>
</evidence>
<reference evidence="1 2" key="1">
    <citation type="submission" date="2013-06" db="EMBL/GenBank/DDBJ databases">
        <authorList>
            <person name="Weinstock G."/>
            <person name="Sodergren E."/>
            <person name="Clifton S."/>
            <person name="Fulton L."/>
            <person name="Fulton B."/>
            <person name="Courtney L."/>
            <person name="Fronick C."/>
            <person name="Harrison M."/>
            <person name="Strong C."/>
            <person name="Farmer C."/>
            <person name="Delahaunty K."/>
            <person name="Markovic C."/>
            <person name="Hall O."/>
            <person name="Minx P."/>
            <person name="Tomlinson C."/>
            <person name="Mitreva M."/>
            <person name="Nelson J."/>
            <person name="Hou S."/>
            <person name="Wollam A."/>
            <person name="Pepin K.H."/>
            <person name="Johnson M."/>
            <person name="Bhonagiri V."/>
            <person name="Nash W.E."/>
            <person name="Warren W."/>
            <person name="Chinwalla A."/>
            <person name="Mardis E.R."/>
            <person name="Wilson R.K."/>
        </authorList>
    </citation>
    <scope>NUCLEOTIDE SEQUENCE [LARGE SCALE GENOMIC DNA]</scope>
    <source>
        <strain evidence="1 2">ATCC 51271</strain>
    </source>
</reference>